<comment type="caution">
    <text evidence="3">The sequence shown here is derived from an EMBL/GenBank/DDBJ whole genome shotgun (WGS) entry which is preliminary data.</text>
</comment>
<dbReference type="VEuPathDB" id="AmoebaDB:NfTy_082240"/>
<feature type="compositionally biased region" description="Basic and acidic residues" evidence="1">
    <location>
        <begin position="170"/>
        <end position="183"/>
    </location>
</feature>
<dbReference type="OrthoDB" id="10432504at2759"/>
<dbReference type="RefSeq" id="XP_044556562.1">
    <property type="nucleotide sequence ID" value="XM_044700327.1"/>
</dbReference>
<evidence type="ECO:0000256" key="1">
    <source>
        <dbReference type="SAM" id="MobiDB-lite"/>
    </source>
</evidence>
<protein>
    <submittedName>
        <fullName evidence="3">Uncharacterized protein</fullName>
    </submittedName>
</protein>
<feature type="transmembrane region" description="Helical" evidence="2">
    <location>
        <begin position="362"/>
        <end position="385"/>
    </location>
</feature>
<dbReference type="VEuPathDB" id="AmoebaDB:FDP41_010069"/>
<feature type="compositionally biased region" description="Polar residues" evidence="1">
    <location>
        <begin position="217"/>
        <end position="229"/>
    </location>
</feature>
<feature type="region of interest" description="Disordered" evidence="1">
    <location>
        <begin position="129"/>
        <end position="188"/>
    </location>
</feature>
<dbReference type="EMBL" id="VFQX01000074">
    <property type="protein sequence ID" value="KAF0971846.1"/>
    <property type="molecule type" value="Genomic_DNA"/>
</dbReference>
<dbReference type="Proteomes" id="UP000444721">
    <property type="component" value="Unassembled WGS sequence"/>
</dbReference>
<feature type="compositionally biased region" description="Basic and acidic residues" evidence="1">
    <location>
        <begin position="230"/>
        <end position="246"/>
    </location>
</feature>
<evidence type="ECO:0000313" key="3">
    <source>
        <dbReference type="EMBL" id="KAF0971846.1"/>
    </source>
</evidence>
<accession>A0A6A5BAU5</accession>
<feature type="compositionally biased region" description="Basic and acidic residues" evidence="1">
    <location>
        <begin position="281"/>
        <end position="296"/>
    </location>
</feature>
<keyword evidence="2" id="KW-0472">Membrane</keyword>
<feature type="region of interest" description="Disordered" evidence="1">
    <location>
        <begin position="1"/>
        <end position="89"/>
    </location>
</feature>
<feature type="compositionally biased region" description="Polar residues" evidence="1">
    <location>
        <begin position="25"/>
        <end position="41"/>
    </location>
</feature>
<keyword evidence="4" id="KW-1185">Reference proteome</keyword>
<organism evidence="3 4">
    <name type="scientific">Naegleria fowleri</name>
    <name type="common">Brain eating amoeba</name>
    <dbReference type="NCBI Taxonomy" id="5763"/>
    <lineage>
        <taxon>Eukaryota</taxon>
        <taxon>Discoba</taxon>
        <taxon>Heterolobosea</taxon>
        <taxon>Tetramitia</taxon>
        <taxon>Eutetramitia</taxon>
        <taxon>Vahlkampfiidae</taxon>
        <taxon>Naegleria</taxon>
    </lineage>
</organism>
<feature type="compositionally biased region" description="Basic and acidic residues" evidence="1">
    <location>
        <begin position="146"/>
        <end position="158"/>
    </location>
</feature>
<dbReference type="VEuPathDB" id="AmoebaDB:NF0077000"/>
<keyword evidence="2" id="KW-1133">Transmembrane helix</keyword>
<sequence length="432" mass="48876">MSEILPSSVSSSINEEPRFYHHNHSSSTMREQKQHPSSVNIINKYYGEGGNTNSEEDDRKQQPSQEMDELNMEDHPNNEKEFSRNLFNNDNLNSNVVGGEEDIIEKSQQLMKSIKNGQYQQGFSEVKAIEPSTTHSTTQETIESYTEPKREVGFDRFSVESTKNMASKKNNIEQKKGQEKSTKDSSQTQTLIDTIFSPFYWIIGSNQNVNNDKKQKLQNANATEKPQTQESKETSGELTTGEKEKPTAVFPSKKPERTGDSSSSILSTIFSTSLFSSSGNKKQDEKTEPKRDESKKESKRKTSGSPLKWIERFGADAGKAASNALKDPLERLASSPVLATGEVIVVHSLDFDNIDFRRIFKYFLFMVFTWRFSHTFFGTLLPALLGIRRRNRARSIEPLGQTYVPIQHITTIPSKTKGAPSVTFIPPNHHHH</sequence>
<feature type="compositionally biased region" description="Low complexity" evidence="1">
    <location>
        <begin position="261"/>
        <end position="278"/>
    </location>
</feature>
<reference evidence="3 4" key="1">
    <citation type="journal article" date="2019" name="Sci. Rep.">
        <title>Nanopore sequencing improves the draft genome of the human pathogenic amoeba Naegleria fowleri.</title>
        <authorList>
            <person name="Liechti N."/>
            <person name="Schurch N."/>
            <person name="Bruggmann R."/>
            <person name="Wittwer M."/>
        </authorList>
    </citation>
    <scope>NUCLEOTIDE SEQUENCE [LARGE SCALE GENOMIC DNA]</scope>
    <source>
        <strain evidence="3 4">ATCC 30894</strain>
    </source>
</reference>
<keyword evidence="2" id="KW-0812">Transmembrane</keyword>
<feature type="region of interest" description="Disordered" evidence="1">
    <location>
        <begin position="217"/>
        <end position="304"/>
    </location>
</feature>
<proteinExistence type="predicted"/>
<feature type="compositionally biased region" description="Polar residues" evidence="1">
    <location>
        <begin position="159"/>
        <end position="169"/>
    </location>
</feature>
<evidence type="ECO:0000313" key="4">
    <source>
        <dbReference type="Proteomes" id="UP000444721"/>
    </source>
</evidence>
<feature type="compositionally biased region" description="Basic and acidic residues" evidence="1">
    <location>
        <begin position="72"/>
        <end position="83"/>
    </location>
</feature>
<dbReference type="GeneID" id="68117284"/>
<feature type="compositionally biased region" description="Polar residues" evidence="1">
    <location>
        <begin position="131"/>
        <end position="144"/>
    </location>
</feature>
<gene>
    <name evidence="3" type="ORF">FDP41_010069</name>
</gene>
<name>A0A6A5BAU5_NAEFO</name>
<dbReference type="AlphaFoldDB" id="A0A6A5BAU5"/>
<evidence type="ECO:0000256" key="2">
    <source>
        <dbReference type="SAM" id="Phobius"/>
    </source>
</evidence>